<name>A0A9W6C4B0_9CHLO</name>
<dbReference type="AlphaFoldDB" id="A0A9W6C4B0"/>
<gene>
    <name evidence="1" type="primary">PLESTB004157</name>
    <name evidence="1" type="ORF">PLESTB_001970300</name>
</gene>
<protein>
    <submittedName>
        <fullName evidence="1">Uncharacterized protein</fullName>
    </submittedName>
</protein>
<evidence type="ECO:0000313" key="2">
    <source>
        <dbReference type="Proteomes" id="UP001165080"/>
    </source>
</evidence>
<dbReference type="EMBL" id="BRXU01000080">
    <property type="protein sequence ID" value="GLC63005.1"/>
    <property type="molecule type" value="Genomic_DNA"/>
</dbReference>
<proteinExistence type="predicted"/>
<reference evidence="1 2" key="1">
    <citation type="journal article" date="2023" name="Commun. Biol.">
        <title>Reorganization of the ancestral sex-determining regions during the evolution of trioecy in Pleodorina starrii.</title>
        <authorList>
            <person name="Takahashi K."/>
            <person name="Suzuki S."/>
            <person name="Kawai-Toyooka H."/>
            <person name="Yamamoto K."/>
            <person name="Hamaji T."/>
            <person name="Ootsuki R."/>
            <person name="Yamaguchi H."/>
            <person name="Kawachi M."/>
            <person name="Higashiyama T."/>
            <person name="Nozaki H."/>
        </authorList>
    </citation>
    <scope>NUCLEOTIDE SEQUENCE [LARGE SCALE GENOMIC DNA]</scope>
    <source>
        <strain evidence="1 2">NIES-4479</strain>
    </source>
</reference>
<organism evidence="1 2">
    <name type="scientific">Pleodorina starrii</name>
    <dbReference type="NCBI Taxonomy" id="330485"/>
    <lineage>
        <taxon>Eukaryota</taxon>
        <taxon>Viridiplantae</taxon>
        <taxon>Chlorophyta</taxon>
        <taxon>core chlorophytes</taxon>
        <taxon>Chlorophyceae</taxon>
        <taxon>CS clade</taxon>
        <taxon>Chlamydomonadales</taxon>
        <taxon>Volvocaceae</taxon>
        <taxon>Pleodorina</taxon>
    </lineage>
</organism>
<keyword evidence="2" id="KW-1185">Reference proteome</keyword>
<dbReference type="Proteomes" id="UP001165080">
    <property type="component" value="Unassembled WGS sequence"/>
</dbReference>
<evidence type="ECO:0000313" key="1">
    <source>
        <dbReference type="EMBL" id="GLC63005.1"/>
    </source>
</evidence>
<comment type="caution">
    <text evidence="1">The sequence shown here is derived from an EMBL/GenBank/DDBJ whole genome shotgun (WGS) entry which is preliminary data.</text>
</comment>
<sequence length="99" mass="11349">MRKKADAADAKAVNLRAMSLRNKGDAERKAQAKRDGLTVKVGDYAAFWGSQRRVVKVNKKTVRLEGYPEAVDKYFLTDIVTEQEYEYVRAARERAEHED</sequence>
<accession>A0A9W6C4B0</accession>